<keyword evidence="7" id="KW-1185">Reference proteome</keyword>
<evidence type="ECO:0000259" key="5">
    <source>
        <dbReference type="PROSITE" id="PS50048"/>
    </source>
</evidence>
<dbReference type="EMBL" id="JAJTJA010000004">
    <property type="protein sequence ID" value="KAH8700080.1"/>
    <property type="molecule type" value="Genomic_DNA"/>
</dbReference>
<dbReference type="PROSITE" id="PS00463">
    <property type="entry name" value="ZN2_CY6_FUNGAL_1"/>
    <property type="match status" value="1"/>
</dbReference>
<dbReference type="InterPro" id="IPR036864">
    <property type="entry name" value="Zn2-C6_fun-type_DNA-bd_sf"/>
</dbReference>
<dbReference type="SMART" id="SM00066">
    <property type="entry name" value="GAL4"/>
    <property type="match status" value="1"/>
</dbReference>
<dbReference type="GO" id="GO:0003677">
    <property type="term" value="F:DNA binding"/>
    <property type="evidence" value="ECO:0007669"/>
    <property type="project" value="UniProtKB-KW"/>
</dbReference>
<keyword evidence="4" id="KW-0539">Nucleus</keyword>
<dbReference type="PROSITE" id="PS50048">
    <property type="entry name" value="ZN2_CY6_FUNGAL_2"/>
    <property type="match status" value="1"/>
</dbReference>
<dbReference type="SUPFAM" id="SSF57701">
    <property type="entry name" value="Zn2/Cys6 DNA-binding domain"/>
    <property type="match status" value="1"/>
</dbReference>
<dbReference type="GO" id="GO:0008270">
    <property type="term" value="F:zinc ion binding"/>
    <property type="evidence" value="ECO:0007669"/>
    <property type="project" value="InterPro"/>
</dbReference>
<reference evidence="6" key="1">
    <citation type="submission" date="2021-12" db="EMBL/GenBank/DDBJ databases">
        <title>Convergent genome expansion in fungi linked to evolution of root-endophyte symbiosis.</title>
        <authorList>
            <consortium name="DOE Joint Genome Institute"/>
            <person name="Ke Y.-H."/>
            <person name="Bonito G."/>
            <person name="Liao H.-L."/>
            <person name="Looney B."/>
            <person name="Rojas-Flechas A."/>
            <person name="Nash J."/>
            <person name="Hameed K."/>
            <person name="Schadt C."/>
            <person name="Martin F."/>
            <person name="Crous P.W."/>
            <person name="Miettinen O."/>
            <person name="Magnuson J.K."/>
            <person name="Labbe J."/>
            <person name="Jacobson D."/>
            <person name="Doktycz M.J."/>
            <person name="Veneault-Fourrey C."/>
            <person name="Kuo A."/>
            <person name="Mondo S."/>
            <person name="Calhoun S."/>
            <person name="Riley R."/>
            <person name="Ohm R."/>
            <person name="LaButti K."/>
            <person name="Andreopoulos B."/>
            <person name="Pangilinan J."/>
            <person name="Nolan M."/>
            <person name="Tritt A."/>
            <person name="Clum A."/>
            <person name="Lipzen A."/>
            <person name="Daum C."/>
            <person name="Barry K."/>
            <person name="Grigoriev I.V."/>
            <person name="Vilgalys R."/>
        </authorList>
    </citation>
    <scope>NUCLEOTIDE SEQUENCE</scope>
    <source>
        <strain evidence="6">PMI_201</strain>
    </source>
</reference>
<gene>
    <name evidence="6" type="ORF">BGW36DRAFT_373326</name>
</gene>
<evidence type="ECO:0000313" key="7">
    <source>
        <dbReference type="Proteomes" id="UP001201262"/>
    </source>
</evidence>
<dbReference type="RefSeq" id="XP_046073786.1">
    <property type="nucleotide sequence ID" value="XM_046215573.1"/>
</dbReference>
<dbReference type="InterPro" id="IPR001138">
    <property type="entry name" value="Zn2Cys6_DnaBD"/>
</dbReference>
<proteinExistence type="predicted"/>
<sequence length="83" mass="9563">MASCTHRETRRKRETCIECSLRQQRCDRQIPCERCEKRGVAERCTLSWDEQSDESAIEAKCIPPATATLIPSQPRRNFEPGPN</sequence>
<feature type="domain" description="Zn(2)-C6 fungal-type" evidence="5">
    <location>
        <begin position="15"/>
        <end position="46"/>
    </location>
</feature>
<dbReference type="Proteomes" id="UP001201262">
    <property type="component" value="Unassembled WGS sequence"/>
</dbReference>
<organism evidence="6 7">
    <name type="scientific">Talaromyces proteolyticus</name>
    <dbReference type="NCBI Taxonomy" id="1131652"/>
    <lineage>
        <taxon>Eukaryota</taxon>
        <taxon>Fungi</taxon>
        <taxon>Dikarya</taxon>
        <taxon>Ascomycota</taxon>
        <taxon>Pezizomycotina</taxon>
        <taxon>Eurotiomycetes</taxon>
        <taxon>Eurotiomycetidae</taxon>
        <taxon>Eurotiales</taxon>
        <taxon>Trichocomaceae</taxon>
        <taxon>Talaromyces</taxon>
        <taxon>Talaromyces sect. Bacilispori</taxon>
    </lineage>
</organism>
<protein>
    <recommendedName>
        <fullName evidence="5">Zn(2)-C6 fungal-type domain-containing protein</fullName>
    </recommendedName>
</protein>
<dbReference type="Pfam" id="PF00172">
    <property type="entry name" value="Zn_clus"/>
    <property type="match status" value="1"/>
</dbReference>
<dbReference type="GO" id="GO:0000981">
    <property type="term" value="F:DNA-binding transcription factor activity, RNA polymerase II-specific"/>
    <property type="evidence" value="ECO:0007669"/>
    <property type="project" value="InterPro"/>
</dbReference>
<evidence type="ECO:0000256" key="3">
    <source>
        <dbReference type="ARBA" id="ARBA00023163"/>
    </source>
</evidence>
<comment type="caution">
    <text evidence="6">The sequence shown here is derived from an EMBL/GenBank/DDBJ whole genome shotgun (WGS) entry which is preliminary data.</text>
</comment>
<keyword evidence="3" id="KW-0804">Transcription</keyword>
<accession>A0AAD4KYB8</accession>
<evidence type="ECO:0000256" key="4">
    <source>
        <dbReference type="ARBA" id="ARBA00023242"/>
    </source>
</evidence>
<dbReference type="AlphaFoldDB" id="A0AAD4KYB8"/>
<dbReference type="Gene3D" id="4.10.240.10">
    <property type="entry name" value="Zn(2)-C6 fungal-type DNA-binding domain"/>
    <property type="match status" value="1"/>
</dbReference>
<dbReference type="GeneID" id="70245860"/>
<evidence type="ECO:0000256" key="2">
    <source>
        <dbReference type="ARBA" id="ARBA00023125"/>
    </source>
</evidence>
<keyword evidence="2" id="KW-0238">DNA-binding</keyword>
<name>A0AAD4KYB8_9EURO</name>
<evidence type="ECO:0000256" key="1">
    <source>
        <dbReference type="ARBA" id="ARBA00023015"/>
    </source>
</evidence>
<evidence type="ECO:0000313" key="6">
    <source>
        <dbReference type="EMBL" id="KAH8700080.1"/>
    </source>
</evidence>
<keyword evidence="1" id="KW-0805">Transcription regulation</keyword>